<evidence type="ECO:0000259" key="2">
    <source>
        <dbReference type="PROSITE" id="PS51747"/>
    </source>
</evidence>
<name>A0A0C3GW04_OIDMZ</name>
<dbReference type="InterPro" id="IPR050202">
    <property type="entry name" value="Cyt/Deoxycyt_deaminase"/>
</dbReference>
<dbReference type="Proteomes" id="UP000054321">
    <property type="component" value="Unassembled WGS sequence"/>
</dbReference>
<reference evidence="3 4" key="1">
    <citation type="submission" date="2014-04" db="EMBL/GenBank/DDBJ databases">
        <authorList>
            <consortium name="DOE Joint Genome Institute"/>
            <person name="Kuo A."/>
            <person name="Martino E."/>
            <person name="Perotto S."/>
            <person name="Kohler A."/>
            <person name="Nagy L.G."/>
            <person name="Floudas D."/>
            <person name="Copeland A."/>
            <person name="Barry K.W."/>
            <person name="Cichocki N."/>
            <person name="Veneault-Fourrey C."/>
            <person name="LaButti K."/>
            <person name="Lindquist E.A."/>
            <person name="Lipzen A."/>
            <person name="Lundell T."/>
            <person name="Morin E."/>
            <person name="Murat C."/>
            <person name="Sun H."/>
            <person name="Tunlid A."/>
            <person name="Henrissat B."/>
            <person name="Grigoriev I.V."/>
            <person name="Hibbett D.S."/>
            <person name="Martin F."/>
            <person name="Nordberg H.P."/>
            <person name="Cantor M.N."/>
            <person name="Hua S.X."/>
        </authorList>
    </citation>
    <scope>NUCLEOTIDE SEQUENCE [LARGE SCALE GENOMIC DNA]</scope>
    <source>
        <strain evidence="3 4">Zn</strain>
    </source>
</reference>
<dbReference type="GO" id="GO:0008270">
    <property type="term" value="F:zinc ion binding"/>
    <property type="evidence" value="ECO:0007669"/>
    <property type="project" value="TreeGrafter"/>
</dbReference>
<sequence length="151" mass="15988">MNSLSDVERNLVERATAVLDAIKSPSPRQICTPTCASAILTSTGRIFTGVNLSHFSGGACAEFVALSNANAGGVLNCNDSEGEFLTHITAVLDRGRGVVNPCGRCRQILSDYHPAIKVIVTDGGGLLKCVELSELLPAAYVWEKPLMKSVQ</sequence>
<protein>
    <recommendedName>
        <fullName evidence="2">CMP/dCMP-type deaminase domain-containing protein</fullName>
    </recommendedName>
</protein>
<dbReference type="Pfam" id="PF00383">
    <property type="entry name" value="dCMP_cyt_deam_1"/>
    <property type="match status" value="1"/>
</dbReference>
<gene>
    <name evidence="3" type="ORF">OIDMADRAFT_21145</name>
</gene>
<dbReference type="EMBL" id="KN832887">
    <property type="protein sequence ID" value="KIM95464.1"/>
    <property type="molecule type" value="Genomic_DNA"/>
</dbReference>
<dbReference type="PANTHER" id="PTHR11644">
    <property type="entry name" value="CYTIDINE DEAMINASE"/>
    <property type="match status" value="1"/>
</dbReference>
<evidence type="ECO:0000313" key="4">
    <source>
        <dbReference type="Proteomes" id="UP000054321"/>
    </source>
</evidence>
<keyword evidence="4" id="KW-1185">Reference proteome</keyword>
<dbReference type="GO" id="GO:0005829">
    <property type="term" value="C:cytosol"/>
    <property type="evidence" value="ECO:0007669"/>
    <property type="project" value="TreeGrafter"/>
</dbReference>
<reference evidence="4" key="2">
    <citation type="submission" date="2015-01" db="EMBL/GenBank/DDBJ databases">
        <title>Evolutionary Origins and Diversification of the Mycorrhizal Mutualists.</title>
        <authorList>
            <consortium name="DOE Joint Genome Institute"/>
            <consortium name="Mycorrhizal Genomics Consortium"/>
            <person name="Kohler A."/>
            <person name="Kuo A."/>
            <person name="Nagy L.G."/>
            <person name="Floudas D."/>
            <person name="Copeland A."/>
            <person name="Barry K.W."/>
            <person name="Cichocki N."/>
            <person name="Veneault-Fourrey C."/>
            <person name="LaButti K."/>
            <person name="Lindquist E.A."/>
            <person name="Lipzen A."/>
            <person name="Lundell T."/>
            <person name="Morin E."/>
            <person name="Murat C."/>
            <person name="Riley R."/>
            <person name="Ohm R."/>
            <person name="Sun H."/>
            <person name="Tunlid A."/>
            <person name="Henrissat B."/>
            <person name="Grigoriev I.V."/>
            <person name="Hibbett D.S."/>
            <person name="Martin F."/>
        </authorList>
    </citation>
    <scope>NUCLEOTIDE SEQUENCE [LARGE SCALE GENOMIC DNA]</scope>
    <source>
        <strain evidence="4">Zn</strain>
    </source>
</reference>
<accession>A0A0C3GW04</accession>
<dbReference type="AlphaFoldDB" id="A0A0C3GW04"/>
<evidence type="ECO:0000256" key="1">
    <source>
        <dbReference type="ARBA" id="ARBA00006576"/>
    </source>
</evidence>
<dbReference type="OrthoDB" id="414540at2759"/>
<dbReference type="GO" id="GO:0072527">
    <property type="term" value="P:pyrimidine-containing compound metabolic process"/>
    <property type="evidence" value="ECO:0007669"/>
    <property type="project" value="UniProtKB-ARBA"/>
</dbReference>
<comment type="similarity">
    <text evidence="1">Belongs to the cytidine and deoxycytidylate deaminase family.</text>
</comment>
<dbReference type="Gene3D" id="3.40.140.10">
    <property type="entry name" value="Cytidine Deaminase, domain 2"/>
    <property type="match status" value="1"/>
</dbReference>
<dbReference type="CDD" id="cd01283">
    <property type="entry name" value="cytidine_deaminase"/>
    <property type="match status" value="1"/>
</dbReference>
<dbReference type="GO" id="GO:0055086">
    <property type="term" value="P:nucleobase-containing small molecule metabolic process"/>
    <property type="evidence" value="ECO:0007669"/>
    <property type="project" value="UniProtKB-ARBA"/>
</dbReference>
<dbReference type="PROSITE" id="PS51747">
    <property type="entry name" value="CYT_DCMP_DEAMINASES_2"/>
    <property type="match status" value="1"/>
</dbReference>
<dbReference type="HOGENOM" id="CLU_097262_4_1_1"/>
<dbReference type="STRING" id="913774.A0A0C3GW04"/>
<dbReference type="InterPro" id="IPR016193">
    <property type="entry name" value="Cytidine_deaminase-like"/>
</dbReference>
<proteinExistence type="inferred from homology"/>
<dbReference type="PANTHER" id="PTHR11644:SF2">
    <property type="entry name" value="CYTIDINE DEAMINASE"/>
    <property type="match status" value="1"/>
</dbReference>
<dbReference type="InParanoid" id="A0A0C3GW04"/>
<dbReference type="InterPro" id="IPR002125">
    <property type="entry name" value="CMP_dCMP_dom"/>
</dbReference>
<dbReference type="GO" id="GO:0004126">
    <property type="term" value="F:cytidine deaminase activity"/>
    <property type="evidence" value="ECO:0007669"/>
    <property type="project" value="TreeGrafter"/>
</dbReference>
<evidence type="ECO:0000313" key="3">
    <source>
        <dbReference type="EMBL" id="KIM95464.1"/>
    </source>
</evidence>
<organism evidence="3 4">
    <name type="scientific">Oidiodendron maius (strain Zn)</name>
    <dbReference type="NCBI Taxonomy" id="913774"/>
    <lineage>
        <taxon>Eukaryota</taxon>
        <taxon>Fungi</taxon>
        <taxon>Dikarya</taxon>
        <taxon>Ascomycota</taxon>
        <taxon>Pezizomycotina</taxon>
        <taxon>Leotiomycetes</taxon>
        <taxon>Leotiomycetes incertae sedis</taxon>
        <taxon>Myxotrichaceae</taxon>
        <taxon>Oidiodendron</taxon>
    </lineage>
</organism>
<dbReference type="SUPFAM" id="SSF53927">
    <property type="entry name" value="Cytidine deaminase-like"/>
    <property type="match status" value="1"/>
</dbReference>
<feature type="domain" description="CMP/dCMP-type deaminase" evidence="2">
    <location>
        <begin position="8"/>
        <end position="143"/>
    </location>
</feature>